<dbReference type="Proteomes" id="UP001301769">
    <property type="component" value="Unassembled WGS sequence"/>
</dbReference>
<name>A0AAN7BFH6_9PEZI</name>
<evidence type="ECO:0000256" key="1">
    <source>
        <dbReference type="SAM" id="Phobius"/>
    </source>
</evidence>
<accession>A0AAN7BFH6</accession>
<keyword evidence="1" id="KW-1133">Transmembrane helix</keyword>
<keyword evidence="1" id="KW-0812">Transmembrane</keyword>
<evidence type="ECO:0000313" key="3">
    <source>
        <dbReference type="Proteomes" id="UP001301769"/>
    </source>
</evidence>
<keyword evidence="1" id="KW-0472">Membrane</keyword>
<evidence type="ECO:0000313" key="2">
    <source>
        <dbReference type="EMBL" id="KAK4219415.1"/>
    </source>
</evidence>
<feature type="transmembrane region" description="Helical" evidence="1">
    <location>
        <begin position="7"/>
        <end position="27"/>
    </location>
</feature>
<keyword evidence="3" id="KW-1185">Reference proteome</keyword>
<comment type="caution">
    <text evidence="2">The sequence shown here is derived from an EMBL/GenBank/DDBJ whole genome shotgun (WGS) entry which is preliminary data.</text>
</comment>
<protein>
    <submittedName>
        <fullName evidence="2">Uncharacterized protein</fullName>
    </submittedName>
</protein>
<dbReference type="EMBL" id="MU858048">
    <property type="protein sequence ID" value="KAK4219415.1"/>
    <property type="molecule type" value="Genomic_DNA"/>
</dbReference>
<sequence length="127" mass="14651">MLSLTHILLFIPLRFVYLLVLVTRLLYCCGLACHERCFTVVDCHVTSIYLRERQVNLSMEIWFQWSAVSFASFLLAISRRCTTDYTRVIGIYRLALLGIQISSGHKLGENKIRDGPTKRSYLTTMVT</sequence>
<proteinExistence type="predicted"/>
<gene>
    <name evidence="2" type="ORF">QBC37DRAFT_135495</name>
</gene>
<organism evidence="2 3">
    <name type="scientific">Rhypophila decipiens</name>
    <dbReference type="NCBI Taxonomy" id="261697"/>
    <lineage>
        <taxon>Eukaryota</taxon>
        <taxon>Fungi</taxon>
        <taxon>Dikarya</taxon>
        <taxon>Ascomycota</taxon>
        <taxon>Pezizomycotina</taxon>
        <taxon>Sordariomycetes</taxon>
        <taxon>Sordariomycetidae</taxon>
        <taxon>Sordariales</taxon>
        <taxon>Naviculisporaceae</taxon>
        <taxon>Rhypophila</taxon>
    </lineage>
</organism>
<reference evidence="2" key="2">
    <citation type="submission" date="2023-05" db="EMBL/GenBank/DDBJ databases">
        <authorList>
            <consortium name="Lawrence Berkeley National Laboratory"/>
            <person name="Steindorff A."/>
            <person name="Hensen N."/>
            <person name="Bonometti L."/>
            <person name="Westerberg I."/>
            <person name="Brannstrom I.O."/>
            <person name="Guillou S."/>
            <person name="Cros-Aarteil S."/>
            <person name="Calhoun S."/>
            <person name="Haridas S."/>
            <person name="Kuo A."/>
            <person name="Mondo S."/>
            <person name="Pangilinan J."/>
            <person name="Riley R."/>
            <person name="Labutti K."/>
            <person name="Andreopoulos B."/>
            <person name="Lipzen A."/>
            <person name="Chen C."/>
            <person name="Yanf M."/>
            <person name="Daum C."/>
            <person name="Ng V."/>
            <person name="Clum A."/>
            <person name="Ohm R."/>
            <person name="Martin F."/>
            <person name="Silar P."/>
            <person name="Natvig D."/>
            <person name="Lalanne C."/>
            <person name="Gautier V."/>
            <person name="Ament-Velasquez S.L."/>
            <person name="Kruys A."/>
            <person name="Hutchinson M.I."/>
            <person name="Powell A.J."/>
            <person name="Barry K."/>
            <person name="Miller A.N."/>
            <person name="Grigoriev I.V."/>
            <person name="Debuchy R."/>
            <person name="Gladieux P."/>
            <person name="Thoren M.H."/>
            <person name="Johannesson H."/>
        </authorList>
    </citation>
    <scope>NUCLEOTIDE SEQUENCE</scope>
    <source>
        <strain evidence="2">PSN293</strain>
    </source>
</reference>
<dbReference type="AlphaFoldDB" id="A0AAN7BFH6"/>
<reference evidence="2" key="1">
    <citation type="journal article" date="2023" name="Mol. Phylogenet. Evol.">
        <title>Genome-scale phylogeny and comparative genomics of the fungal order Sordariales.</title>
        <authorList>
            <person name="Hensen N."/>
            <person name="Bonometti L."/>
            <person name="Westerberg I."/>
            <person name="Brannstrom I.O."/>
            <person name="Guillou S."/>
            <person name="Cros-Aarteil S."/>
            <person name="Calhoun S."/>
            <person name="Haridas S."/>
            <person name="Kuo A."/>
            <person name="Mondo S."/>
            <person name="Pangilinan J."/>
            <person name="Riley R."/>
            <person name="LaButti K."/>
            <person name="Andreopoulos B."/>
            <person name="Lipzen A."/>
            <person name="Chen C."/>
            <person name="Yan M."/>
            <person name="Daum C."/>
            <person name="Ng V."/>
            <person name="Clum A."/>
            <person name="Steindorff A."/>
            <person name="Ohm R.A."/>
            <person name="Martin F."/>
            <person name="Silar P."/>
            <person name="Natvig D.O."/>
            <person name="Lalanne C."/>
            <person name="Gautier V."/>
            <person name="Ament-Velasquez S.L."/>
            <person name="Kruys A."/>
            <person name="Hutchinson M.I."/>
            <person name="Powell A.J."/>
            <person name="Barry K."/>
            <person name="Miller A.N."/>
            <person name="Grigoriev I.V."/>
            <person name="Debuchy R."/>
            <person name="Gladieux P."/>
            <person name="Hiltunen Thoren M."/>
            <person name="Johannesson H."/>
        </authorList>
    </citation>
    <scope>NUCLEOTIDE SEQUENCE</scope>
    <source>
        <strain evidence="2">PSN293</strain>
    </source>
</reference>